<feature type="transmembrane region" description="Helical" evidence="1">
    <location>
        <begin position="18"/>
        <end position="40"/>
    </location>
</feature>
<keyword evidence="1" id="KW-1133">Transmembrane helix</keyword>
<dbReference type="Proteomes" id="UP000183085">
    <property type="component" value="Unassembled WGS sequence"/>
</dbReference>
<evidence type="ECO:0000256" key="1">
    <source>
        <dbReference type="SAM" id="Phobius"/>
    </source>
</evidence>
<evidence type="ECO:0000313" key="2">
    <source>
        <dbReference type="EMBL" id="OIP39138.1"/>
    </source>
</evidence>
<protein>
    <submittedName>
        <fullName evidence="2">Uncharacterized protein</fullName>
    </submittedName>
</protein>
<reference evidence="2 3" key="1">
    <citation type="journal article" date="2016" name="Environ. Microbiol.">
        <title>Genomic resolution of a cold subsurface aquifer community provides metabolic insights for novel microbes adapted to high CO concentrations.</title>
        <authorList>
            <person name="Probst A.J."/>
            <person name="Castelle C.J."/>
            <person name="Singh A."/>
            <person name="Brown C.T."/>
            <person name="Anantharaman K."/>
            <person name="Sharon I."/>
            <person name="Hug L.A."/>
            <person name="Burstein D."/>
            <person name="Emerson J.B."/>
            <person name="Thomas B.C."/>
            <person name="Banfield J.F."/>
        </authorList>
    </citation>
    <scope>NUCLEOTIDE SEQUENCE [LARGE SCALE GENOMIC DNA]</scope>
    <source>
        <strain evidence="2">CG2_30_40_21</strain>
    </source>
</reference>
<dbReference type="Gene3D" id="2.120.10.30">
    <property type="entry name" value="TolB, C-terminal domain"/>
    <property type="match status" value="1"/>
</dbReference>
<organism evidence="2 3">
    <name type="scientific">Candidatus Desantisbacteria bacterium CG2_30_40_21</name>
    <dbReference type="NCBI Taxonomy" id="1817895"/>
    <lineage>
        <taxon>Bacteria</taxon>
        <taxon>Candidatus Desantisiibacteriota</taxon>
    </lineage>
</organism>
<comment type="caution">
    <text evidence="2">The sequence shown here is derived from an EMBL/GenBank/DDBJ whole genome shotgun (WGS) entry which is preliminary data.</text>
</comment>
<evidence type="ECO:0000313" key="3">
    <source>
        <dbReference type="Proteomes" id="UP000183085"/>
    </source>
</evidence>
<name>A0A1J5E3H2_9BACT</name>
<dbReference type="STRING" id="1817895.AUJ95_05880"/>
<dbReference type="InterPro" id="IPR011042">
    <property type="entry name" value="6-blade_b-propeller_TolB-like"/>
</dbReference>
<proteinExistence type="predicted"/>
<keyword evidence="1" id="KW-0812">Transmembrane</keyword>
<dbReference type="SUPFAM" id="SSF82171">
    <property type="entry name" value="DPP6 N-terminal domain-like"/>
    <property type="match status" value="1"/>
</dbReference>
<accession>A0A1J5E3H2</accession>
<gene>
    <name evidence="2" type="ORF">AUJ95_05880</name>
</gene>
<dbReference type="EMBL" id="MNYI01000159">
    <property type="protein sequence ID" value="OIP39138.1"/>
    <property type="molecule type" value="Genomic_DNA"/>
</dbReference>
<keyword evidence="1" id="KW-0472">Membrane</keyword>
<sequence>MGWIINLMREYKAVKHTVIGGVILFATYIILILCGCPLFFDYFEYPRYSGWCWGPKNGKGEWTVVYGKITEKVRHLKGAGMFGYKVMGKYVQIAQVNIDGSDNRVLSEIDAKVGGGVCDYSQKTGKVLFVTQATNPAAPGGRDLCLMNLDGSNKELLLNGSCTNAQFSPDGTKIALVACDMSERETSYLWLMDIKSRKVKCLCDVGKDGYDYWTWHPSGKYLITAMNKKAGWIIDLDGKIIDKIDTKASTPCFSPDGNYLVGYCNMFRIKRTMSEGKEKWTGEDTPGIHFGGGGNAPKWSPCGRYIIAGSEGGVTIVDLLYGYDGKVLTPGLSRGEFDREQSRITLRGFRQWVQQNDPEWWNVMIQKFPRR</sequence>
<dbReference type="AlphaFoldDB" id="A0A1J5E3H2"/>